<keyword evidence="4 6" id="KW-1133">Transmembrane helix</keyword>
<gene>
    <name evidence="8" type="ORF">BGC07_11665</name>
</gene>
<name>A0ABX3A3N0_9GAMM</name>
<evidence type="ECO:0000256" key="3">
    <source>
        <dbReference type="ARBA" id="ARBA00022692"/>
    </source>
</evidence>
<feature type="transmembrane region" description="Helical" evidence="6">
    <location>
        <begin position="78"/>
        <end position="99"/>
    </location>
</feature>
<dbReference type="Proteomes" id="UP000094329">
    <property type="component" value="Unassembled WGS sequence"/>
</dbReference>
<feature type="transmembrane region" description="Helical" evidence="6">
    <location>
        <begin position="330"/>
        <end position="350"/>
    </location>
</feature>
<organism evidence="8 9">
    <name type="scientific">Piscirickettsia litoralis</name>
    <dbReference type="NCBI Taxonomy" id="1891921"/>
    <lineage>
        <taxon>Bacteria</taxon>
        <taxon>Pseudomonadati</taxon>
        <taxon>Pseudomonadota</taxon>
        <taxon>Gammaproteobacteria</taxon>
        <taxon>Thiotrichales</taxon>
        <taxon>Piscirickettsiaceae</taxon>
        <taxon>Piscirickettsia</taxon>
    </lineage>
</organism>
<dbReference type="Gene3D" id="1.20.1250.20">
    <property type="entry name" value="MFS general substrate transporter like domains"/>
    <property type="match status" value="1"/>
</dbReference>
<feature type="transmembrane region" description="Helical" evidence="6">
    <location>
        <begin position="132"/>
        <end position="151"/>
    </location>
</feature>
<feature type="transmembrane region" description="Helical" evidence="6">
    <location>
        <begin position="299"/>
        <end position="318"/>
    </location>
</feature>
<comment type="subcellular location">
    <subcellularLocation>
        <location evidence="1">Membrane</location>
        <topology evidence="1">Multi-pass membrane protein</topology>
    </subcellularLocation>
</comment>
<protein>
    <submittedName>
        <fullName evidence="8">MFS transporter</fullName>
    </submittedName>
</protein>
<feature type="transmembrane region" description="Helical" evidence="6">
    <location>
        <begin position="47"/>
        <end position="66"/>
    </location>
</feature>
<evidence type="ECO:0000259" key="7">
    <source>
        <dbReference type="PROSITE" id="PS50850"/>
    </source>
</evidence>
<evidence type="ECO:0000256" key="2">
    <source>
        <dbReference type="ARBA" id="ARBA00022448"/>
    </source>
</evidence>
<dbReference type="InterPro" id="IPR036259">
    <property type="entry name" value="MFS_trans_sf"/>
</dbReference>
<comment type="caution">
    <text evidence="8">The sequence shown here is derived from an EMBL/GenBank/DDBJ whole genome shotgun (WGS) entry which is preliminary data.</text>
</comment>
<keyword evidence="3 6" id="KW-0812">Transmembrane</keyword>
<proteinExistence type="predicted"/>
<dbReference type="SUPFAM" id="SSF103473">
    <property type="entry name" value="MFS general substrate transporter"/>
    <property type="match status" value="1"/>
</dbReference>
<keyword evidence="2" id="KW-0813">Transport</keyword>
<dbReference type="PROSITE" id="PS50850">
    <property type="entry name" value="MFS"/>
    <property type="match status" value="1"/>
</dbReference>
<dbReference type="PANTHER" id="PTHR42718:SF9">
    <property type="entry name" value="MAJOR FACILITATOR SUPERFAMILY MULTIDRUG TRANSPORTER MFSC"/>
    <property type="match status" value="1"/>
</dbReference>
<evidence type="ECO:0000313" key="9">
    <source>
        <dbReference type="Proteomes" id="UP000094329"/>
    </source>
</evidence>
<dbReference type="Gene3D" id="1.20.1720.10">
    <property type="entry name" value="Multidrug resistance protein D"/>
    <property type="match status" value="1"/>
</dbReference>
<keyword evidence="9" id="KW-1185">Reference proteome</keyword>
<feature type="transmembrane region" description="Helical" evidence="6">
    <location>
        <begin position="396"/>
        <end position="422"/>
    </location>
</feature>
<dbReference type="PANTHER" id="PTHR42718">
    <property type="entry name" value="MAJOR FACILITATOR SUPERFAMILY MULTIDRUG TRANSPORTER MFSC"/>
    <property type="match status" value="1"/>
</dbReference>
<feature type="transmembrane region" description="Helical" evidence="6">
    <location>
        <begin position="266"/>
        <end position="293"/>
    </location>
</feature>
<dbReference type="PRINTS" id="PR01036">
    <property type="entry name" value="TCRTETB"/>
</dbReference>
<dbReference type="Pfam" id="PF07690">
    <property type="entry name" value="MFS_1"/>
    <property type="match status" value="1"/>
</dbReference>
<dbReference type="InterPro" id="IPR011701">
    <property type="entry name" value="MFS"/>
</dbReference>
<feature type="transmembrane region" description="Helical" evidence="6">
    <location>
        <begin position="356"/>
        <end position="375"/>
    </location>
</feature>
<dbReference type="EMBL" id="MDTU01000001">
    <property type="protein sequence ID" value="ODN43456.1"/>
    <property type="molecule type" value="Genomic_DNA"/>
</dbReference>
<evidence type="ECO:0000313" key="8">
    <source>
        <dbReference type="EMBL" id="ODN43456.1"/>
    </source>
</evidence>
<keyword evidence="5 6" id="KW-0472">Membrane</keyword>
<evidence type="ECO:0000256" key="6">
    <source>
        <dbReference type="SAM" id="Phobius"/>
    </source>
</evidence>
<dbReference type="RefSeq" id="WP_069313253.1">
    <property type="nucleotide sequence ID" value="NZ_MDTU01000001.1"/>
</dbReference>
<evidence type="ECO:0000256" key="5">
    <source>
        <dbReference type="ARBA" id="ARBA00023136"/>
    </source>
</evidence>
<feature type="transmembrane region" description="Helical" evidence="6">
    <location>
        <begin position="163"/>
        <end position="186"/>
    </location>
</feature>
<sequence>MKKNNLLLMLVTLAFPVLMINIEYTGISVVTPAISTALSIPLAQTNWIALIYLLMFAAFIISGGRLGDLYSAKRIMTLGLILFIIGSFVGGISLTPWQMLLGRGMQGLGAAIAFPNITSIAYQSAPDDKKGVVLGVLTGMIGLSMAIGPPLAGLVTTHGSWRWFFLINIPIGIFTTFIIYLFLPVIKSSNNLKEKVNFDFSGMVLLSILLGSIIYTLGLMKNGFDDFILLGSGFIIIFLSLVLFIYNENRVKQPLILFAHLKNTQLVIGCLIRSCIHFGVYIVLFIMGLYLVFVMEFSAYRAGLILFPMSIAMGLFSFISGKLIDRYGPYIPTVFGIILLIVCYIGFMLLPIRENISLIMVLFAVYGIAYTLTSPGLMKLTLSAVDESTRGLASGLFYMMSLFGSTVGLAVTGLVLHCYSLASEKLSLIAAFLPLMGICLVVAIGALITLLILNKFDCKRL</sequence>
<feature type="transmembrane region" description="Helical" evidence="6">
    <location>
        <begin position="105"/>
        <end position="125"/>
    </location>
</feature>
<evidence type="ECO:0000256" key="4">
    <source>
        <dbReference type="ARBA" id="ARBA00022989"/>
    </source>
</evidence>
<reference evidence="8 9" key="1">
    <citation type="submission" date="2016-08" db="EMBL/GenBank/DDBJ databases">
        <title>Draft genome sequence of Candidatus Piscirickettsia litoralis, from seawater.</title>
        <authorList>
            <person name="Wan X."/>
            <person name="Lee A.J."/>
            <person name="Hou S."/>
            <person name="Donachie S.P."/>
        </authorList>
    </citation>
    <scope>NUCLEOTIDE SEQUENCE [LARGE SCALE GENOMIC DNA]</scope>
    <source>
        <strain evidence="8 9">Y2</strain>
    </source>
</reference>
<dbReference type="InterPro" id="IPR020846">
    <property type="entry name" value="MFS_dom"/>
</dbReference>
<accession>A0ABX3A3N0</accession>
<dbReference type="CDD" id="cd17321">
    <property type="entry name" value="MFS_MMR_MDR_like"/>
    <property type="match status" value="1"/>
</dbReference>
<evidence type="ECO:0000256" key="1">
    <source>
        <dbReference type="ARBA" id="ARBA00004141"/>
    </source>
</evidence>
<feature type="transmembrane region" description="Helical" evidence="6">
    <location>
        <begin position="227"/>
        <end position="246"/>
    </location>
</feature>
<feature type="domain" description="Major facilitator superfamily (MFS) profile" evidence="7">
    <location>
        <begin position="9"/>
        <end position="457"/>
    </location>
</feature>
<feature type="transmembrane region" description="Helical" evidence="6">
    <location>
        <begin position="428"/>
        <end position="453"/>
    </location>
</feature>
<feature type="transmembrane region" description="Helical" evidence="6">
    <location>
        <begin position="198"/>
        <end position="215"/>
    </location>
</feature>